<dbReference type="PANTHER" id="PTHR30383:SF5">
    <property type="entry name" value="SGNH HYDROLASE-TYPE ESTERASE DOMAIN-CONTAINING PROTEIN"/>
    <property type="match status" value="1"/>
</dbReference>
<dbReference type="RefSeq" id="WP_218934294.1">
    <property type="nucleotide sequence ID" value="NZ_CP036261.1"/>
</dbReference>
<protein>
    <submittedName>
        <fullName evidence="2">GDSL-like Lipase/Acylhydrolase</fullName>
    </submittedName>
</protein>
<dbReference type="InterPro" id="IPR036514">
    <property type="entry name" value="SGNH_hydro_sf"/>
</dbReference>
<dbReference type="InterPro" id="IPR013830">
    <property type="entry name" value="SGNH_hydro"/>
</dbReference>
<reference evidence="2 3" key="1">
    <citation type="submission" date="2019-02" db="EMBL/GenBank/DDBJ databases">
        <title>Deep-cultivation of Planctomycetes and their phenomic and genomic characterization uncovers novel biology.</title>
        <authorList>
            <person name="Wiegand S."/>
            <person name="Jogler M."/>
            <person name="Boedeker C."/>
            <person name="Pinto D."/>
            <person name="Vollmers J."/>
            <person name="Rivas-Marin E."/>
            <person name="Kohn T."/>
            <person name="Peeters S.H."/>
            <person name="Heuer A."/>
            <person name="Rast P."/>
            <person name="Oberbeckmann S."/>
            <person name="Bunk B."/>
            <person name="Jeske O."/>
            <person name="Meyerdierks A."/>
            <person name="Storesund J.E."/>
            <person name="Kallscheuer N."/>
            <person name="Luecker S."/>
            <person name="Lage O.M."/>
            <person name="Pohl T."/>
            <person name="Merkel B.J."/>
            <person name="Hornburger P."/>
            <person name="Mueller R.-W."/>
            <person name="Bruemmer F."/>
            <person name="Labrenz M."/>
            <person name="Spormann A.M."/>
            <person name="Op den Camp H."/>
            <person name="Overmann J."/>
            <person name="Amann R."/>
            <person name="Jetten M.S.M."/>
            <person name="Mascher T."/>
            <person name="Medema M.H."/>
            <person name="Devos D.P."/>
            <person name="Kaster A.-K."/>
            <person name="Ovreas L."/>
            <person name="Rohde M."/>
            <person name="Galperin M.Y."/>
            <person name="Jogler C."/>
        </authorList>
    </citation>
    <scope>NUCLEOTIDE SEQUENCE [LARGE SCALE GENOMIC DNA]</scope>
    <source>
        <strain evidence="2 3">EC9</strain>
    </source>
</reference>
<keyword evidence="3" id="KW-1185">Reference proteome</keyword>
<organism evidence="2 3">
    <name type="scientific">Rosistilla ulvae</name>
    <dbReference type="NCBI Taxonomy" id="1930277"/>
    <lineage>
        <taxon>Bacteria</taxon>
        <taxon>Pseudomonadati</taxon>
        <taxon>Planctomycetota</taxon>
        <taxon>Planctomycetia</taxon>
        <taxon>Pirellulales</taxon>
        <taxon>Pirellulaceae</taxon>
        <taxon>Rosistilla</taxon>
    </lineage>
</organism>
<dbReference type="EMBL" id="CP036261">
    <property type="protein sequence ID" value="QDS90023.1"/>
    <property type="molecule type" value="Genomic_DNA"/>
</dbReference>
<sequence length="282" mass="31417">MMLPTDRRGLNGSFATVALLAAFLINSLASNHAAAEHEGRVQILLLGDSTAEGSVPRRIRPEGPHLETVLEQLLAAEEDLPACDVINSSLSGEYIRRLFDSNRYDRDVAKLPGLDYIFIRYGLNDRARLDDFASGFPADFKKLIARLRADHPGAILIPMTVIPFSGEEASKQINDLVRGVAKEEKLELFDIYPRYSAELEKGYNMLNYRRYPLAKIPAKYHELVKPFVYGPSVEVMGNELDAILGHLPGWTGDRHPNLAGYNVIADETAKYLAPLLRKRAGK</sequence>
<evidence type="ECO:0000259" key="1">
    <source>
        <dbReference type="Pfam" id="PF13472"/>
    </source>
</evidence>
<dbReference type="Proteomes" id="UP000319557">
    <property type="component" value="Chromosome"/>
</dbReference>
<dbReference type="AlphaFoldDB" id="A0A517M578"/>
<accession>A0A517M578</accession>
<dbReference type="GO" id="GO:0004622">
    <property type="term" value="F:phosphatidylcholine lysophospholipase activity"/>
    <property type="evidence" value="ECO:0007669"/>
    <property type="project" value="TreeGrafter"/>
</dbReference>
<dbReference type="InterPro" id="IPR051532">
    <property type="entry name" value="Ester_Hydrolysis_Enzymes"/>
</dbReference>
<dbReference type="CDD" id="cd00229">
    <property type="entry name" value="SGNH_hydrolase"/>
    <property type="match status" value="1"/>
</dbReference>
<dbReference type="SUPFAM" id="SSF52266">
    <property type="entry name" value="SGNH hydrolase"/>
    <property type="match status" value="1"/>
</dbReference>
<name>A0A517M578_9BACT</name>
<proteinExistence type="predicted"/>
<keyword evidence="2" id="KW-0378">Hydrolase</keyword>
<feature type="domain" description="SGNH hydrolase-type esterase" evidence="1">
    <location>
        <begin position="45"/>
        <end position="202"/>
    </location>
</feature>
<dbReference type="KEGG" id="ruv:EC9_42260"/>
<dbReference type="Gene3D" id="3.40.50.1110">
    <property type="entry name" value="SGNH hydrolase"/>
    <property type="match status" value="1"/>
</dbReference>
<dbReference type="Pfam" id="PF13472">
    <property type="entry name" value="Lipase_GDSL_2"/>
    <property type="match status" value="1"/>
</dbReference>
<dbReference type="PANTHER" id="PTHR30383">
    <property type="entry name" value="THIOESTERASE 1/PROTEASE 1/LYSOPHOSPHOLIPASE L1"/>
    <property type="match status" value="1"/>
</dbReference>
<gene>
    <name evidence="2" type="ORF">EC9_42260</name>
</gene>
<evidence type="ECO:0000313" key="2">
    <source>
        <dbReference type="EMBL" id="QDS90023.1"/>
    </source>
</evidence>
<evidence type="ECO:0000313" key="3">
    <source>
        <dbReference type="Proteomes" id="UP000319557"/>
    </source>
</evidence>